<keyword evidence="4" id="KW-1185">Reference proteome</keyword>
<evidence type="ECO:0000313" key="3">
    <source>
        <dbReference type="EMBL" id="KAK9126236.1"/>
    </source>
</evidence>
<proteinExistence type="predicted"/>
<keyword evidence="2" id="KW-1133">Transmembrane helix</keyword>
<evidence type="ECO:0000313" key="4">
    <source>
        <dbReference type="Proteomes" id="UP001419268"/>
    </source>
</evidence>
<comment type="caution">
    <text evidence="3">The sequence shown here is derived from an EMBL/GenBank/DDBJ whole genome shotgun (WGS) entry which is preliminary data.</text>
</comment>
<evidence type="ECO:0000256" key="1">
    <source>
        <dbReference type="SAM" id="MobiDB-lite"/>
    </source>
</evidence>
<keyword evidence="2" id="KW-0812">Transmembrane</keyword>
<feature type="transmembrane region" description="Helical" evidence="2">
    <location>
        <begin position="73"/>
        <end position="92"/>
    </location>
</feature>
<feature type="compositionally biased region" description="Polar residues" evidence="1">
    <location>
        <begin position="1"/>
        <end position="20"/>
    </location>
</feature>
<accession>A0AAP0P3M4</accession>
<gene>
    <name evidence="3" type="ORF">Scep_015082</name>
</gene>
<name>A0AAP0P3M4_9MAGN</name>
<feature type="region of interest" description="Disordered" evidence="1">
    <location>
        <begin position="1"/>
        <end position="31"/>
    </location>
</feature>
<dbReference type="EMBL" id="JBBNAG010000006">
    <property type="protein sequence ID" value="KAK9126236.1"/>
    <property type="molecule type" value="Genomic_DNA"/>
</dbReference>
<organism evidence="3 4">
    <name type="scientific">Stephania cephalantha</name>
    <dbReference type="NCBI Taxonomy" id="152367"/>
    <lineage>
        <taxon>Eukaryota</taxon>
        <taxon>Viridiplantae</taxon>
        <taxon>Streptophyta</taxon>
        <taxon>Embryophyta</taxon>
        <taxon>Tracheophyta</taxon>
        <taxon>Spermatophyta</taxon>
        <taxon>Magnoliopsida</taxon>
        <taxon>Ranunculales</taxon>
        <taxon>Menispermaceae</taxon>
        <taxon>Menispermoideae</taxon>
        <taxon>Cissampelideae</taxon>
        <taxon>Stephania</taxon>
    </lineage>
</organism>
<dbReference type="AlphaFoldDB" id="A0AAP0P3M4"/>
<keyword evidence="2" id="KW-0472">Membrane</keyword>
<reference evidence="3 4" key="1">
    <citation type="submission" date="2024-01" db="EMBL/GenBank/DDBJ databases">
        <title>Genome assemblies of Stephania.</title>
        <authorList>
            <person name="Yang L."/>
        </authorList>
    </citation>
    <scope>NUCLEOTIDE SEQUENCE [LARGE SCALE GENOMIC DNA]</scope>
    <source>
        <strain evidence="3">JXDWG</strain>
        <tissue evidence="3">Leaf</tissue>
    </source>
</reference>
<dbReference type="Proteomes" id="UP001419268">
    <property type="component" value="Unassembled WGS sequence"/>
</dbReference>
<sequence>MPSTANSQQCPSNPSHSTPSDPLPIRDLYDPSLSSLPQQALLPLHHLQQQASHFPMQEQPHHQKNPNFIPNLISLQSLQSSFFFVFVVFFRFDHRNANATRKP</sequence>
<evidence type="ECO:0000256" key="2">
    <source>
        <dbReference type="SAM" id="Phobius"/>
    </source>
</evidence>
<protein>
    <submittedName>
        <fullName evidence="3">Uncharacterized protein</fullName>
    </submittedName>
</protein>